<dbReference type="EC" id="3.-.-.-" evidence="1"/>
<evidence type="ECO:0000313" key="2">
    <source>
        <dbReference type="Proteomes" id="UP001333818"/>
    </source>
</evidence>
<dbReference type="Gene3D" id="3.40.50.1000">
    <property type="entry name" value="HAD superfamily/HAD-like"/>
    <property type="match status" value="1"/>
</dbReference>
<keyword evidence="1" id="KW-0378">Hydrolase</keyword>
<dbReference type="Pfam" id="PF00702">
    <property type="entry name" value="Hydrolase"/>
    <property type="match status" value="1"/>
</dbReference>
<dbReference type="InterPro" id="IPR023214">
    <property type="entry name" value="HAD_sf"/>
</dbReference>
<dbReference type="EMBL" id="JAZBJZ010000101">
    <property type="protein sequence ID" value="MEE3718922.1"/>
    <property type="molecule type" value="Genomic_DNA"/>
</dbReference>
<comment type="caution">
    <text evidence="1">The sequence shown here is derived from an EMBL/GenBank/DDBJ whole genome shotgun (WGS) entry which is preliminary data.</text>
</comment>
<evidence type="ECO:0000313" key="1">
    <source>
        <dbReference type="EMBL" id="MEE3718922.1"/>
    </source>
</evidence>
<reference evidence="1" key="1">
    <citation type="submission" date="2024-01" db="EMBL/GenBank/DDBJ databases">
        <title>Bank of Algae and Cyanobacteria of the Azores (BACA) strain genomes.</title>
        <authorList>
            <person name="Luz R."/>
            <person name="Cordeiro R."/>
            <person name="Fonseca A."/>
            <person name="Goncalves V."/>
        </authorList>
    </citation>
    <scope>NUCLEOTIDE SEQUENCE</scope>
    <source>
        <strain evidence="1">BACA0141</strain>
    </source>
</reference>
<dbReference type="SUPFAM" id="SSF56784">
    <property type="entry name" value="HAD-like"/>
    <property type="match status" value="1"/>
</dbReference>
<proteinExistence type="predicted"/>
<name>A0AAW9Q0X8_9CYAN</name>
<dbReference type="PANTHER" id="PTHR43434">
    <property type="entry name" value="PHOSPHOGLYCOLATE PHOSPHATASE"/>
    <property type="match status" value="1"/>
</dbReference>
<accession>A0AAW9Q0X8</accession>
<gene>
    <name evidence="1" type="ORF">V2H45_19440</name>
</gene>
<dbReference type="GO" id="GO:0005829">
    <property type="term" value="C:cytosol"/>
    <property type="evidence" value="ECO:0007669"/>
    <property type="project" value="TreeGrafter"/>
</dbReference>
<dbReference type="InterPro" id="IPR036412">
    <property type="entry name" value="HAD-like_sf"/>
</dbReference>
<organism evidence="1 2">
    <name type="scientific">Tumidithrix elongata BACA0141</name>
    <dbReference type="NCBI Taxonomy" id="2716417"/>
    <lineage>
        <taxon>Bacteria</taxon>
        <taxon>Bacillati</taxon>
        <taxon>Cyanobacteriota</taxon>
        <taxon>Cyanophyceae</taxon>
        <taxon>Pseudanabaenales</taxon>
        <taxon>Pseudanabaenaceae</taxon>
        <taxon>Tumidithrix</taxon>
        <taxon>Tumidithrix elongata</taxon>
    </lineage>
</organism>
<keyword evidence="2" id="KW-1185">Reference proteome</keyword>
<dbReference type="GO" id="GO:0006281">
    <property type="term" value="P:DNA repair"/>
    <property type="evidence" value="ECO:0007669"/>
    <property type="project" value="TreeGrafter"/>
</dbReference>
<protein>
    <submittedName>
        <fullName evidence="1">HAD family hydrolase</fullName>
        <ecNumber evidence="1">3.-.-.-</ecNumber>
    </submittedName>
</protein>
<dbReference type="SFLD" id="SFLDG01129">
    <property type="entry name" value="C1.5:_HAD__Beta-PGM__Phosphata"/>
    <property type="match status" value="1"/>
</dbReference>
<dbReference type="InterPro" id="IPR050155">
    <property type="entry name" value="HAD-like_hydrolase_sf"/>
</dbReference>
<dbReference type="RefSeq" id="WP_330485358.1">
    <property type="nucleotide sequence ID" value="NZ_JAZBJZ010000101.1"/>
</dbReference>
<dbReference type="PANTHER" id="PTHR43434:SF1">
    <property type="entry name" value="PHOSPHOGLYCOLATE PHOSPHATASE"/>
    <property type="match status" value="1"/>
</dbReference>
<dbReference type="AlphaFoldDB" id="A0AAW9Q0X8"/>
<dbReference type="SFLD" id="SFLDS00003">
    <property type="entry name" value="Haloacid_Dehalogenase"/>
    <property type="match status" value="1"/>
</dbReference>
<dbReference type="GO" id="GO:0008967">
    <property type="term" value="F:phosphoglycolate phosphatase activity"/>
    <property type="evidence" value="ECO:0007669"/>
    <property type="project" value="TreeGrafter"/>
</dbReference>
<sequence length="239" mass="27094">MSLNPSPSNTSEAKRLFTDFDGPIMDVSERYFRVYQLCLDKVKQPDQVVTPLSKAEFWALKRSQVPEIEIAIKSGLLESGQSKTFAQLRREIVHTEPYFQYDCIIEGAIAALEKAQQAGVELAVMTMRRVRELEPVLEKYNLERFFPPSHRFCLSNDYIKTGDTKDKPKLMERAIATLSPVKYQWMVGDTEADIIAGKSFNVTTIGILSGIRDQTQLELHQPSLIHPNLMSAVEIVLNS</sequence>
<dbReference type="Proteomes" id="UP001333818">
    <property type="component" value="Unassembled WGS sequence"/>
</dbReference>